<evidence type="ECO:0000259" key="5">
    <source>
        <dbReference type="PROSITE" id="PS50887"/>
    </source>
</evidence>
<evidence type="ECO:0000256" key="3">
    <source>
        <dbReference type="ARBA" id="ARBA00034247"/>
    </source>
</evidence>
<dbReference type="Gene3D" id="3.30.70.270">
    <property type="match status" value="1"/>
</dbReference>
<dbReference type="GO" id="GO:1902201">
    <property type="term" value="P:negative regulation of bacterial-type flagellum-dependent cell motility"/>
    <property type="evidence" value="ECO:0007669"/>
    <property type="project" value="TreeGrafter"/>
</dbReference>
<dbReference type="FunFam" id="3.30.70.270:FF:000001">
    <property type="entry name" value="Diguanylate cyclase domain protein"/>
    <property type="match status" value="1"/>
</dbReference>
<dbReference type="AlphaFoldDB" id="A0A9X1LF19"/>
<organism evidence="6 7">
    <name type="scientific">Marinomonas algarum</name>
    <dbReference type="NCBI Taxonomy" id="2883105"/>
    <lineage>
        <taxon>Bacteria</taxon>
        <taxon>Pseudomonadati</taxon>
        <taxon>Pseudomonadota</taxon>
        <taxon>Gammaproteobacteria</taxon>
        <taxon>Oceanospirillales</taxon>
        <taxon>Oceanospirillaceae</taxon>
        <taxon>Marinomonas</taxon>
    </lineage>
</organism>
<dbReference type="PANTHER" id="PTHR45138:SF9">
    <property type="entry name" value="DIGUANYLATE CYCLASE DGCM-RELATED"/>
    <property type="match status" value="1"/>
</dbReference>
<keyword evidence="6" id="KW-0808">Transferase</keyword>
<name>A0A9X1LF19_9GAMM</name>
<evidence type="ECO:0000256" key="4">
    <source>
        <dbReference type="SAM" id="Phobius"/>
    </source>
</evidence>
<dbReference type="RefSeq" id="WP_226754710.1">
    <property type="nucleotide sequence ID" value="NZ_JAJATW010000015.1"/>
</dbReference>
<evidence type="ECO:0000256" key="1">
    <source>
        <dbReference type="ARBA" id="ARBA00001946"/>
    </source>
</evidence>
<evidence type="ECO:0000313" key="7">
    <source>
        <dbReference type="Proteomes" id="UP001139095"/>
    </source>
</evidence>
<dbReference type="PANTHER" id="PTHR45138">
    <property type="entry name" value="REGULATORY COMPONENTS OF SENSORY TRANSDUCTION SYSTEM"/>
    <property type="match status" value="1"/>
</dbReference>
<dbReference type="GO" id="GO:0005886">
    <property type="term" value="C:plasma membrane"/>
    <property type="evidence" value="ECO:0007669"/>
    <property type="project" value="TreeGrafter"/>
</dbReference>
<gene>
    <name evidence="6" type="ORF">LG368_10685</name>
</gene>
<feature type="transmembrane region" description="Helical" evidence="4">
    <location>
        <begin position="334"/>
        <end position="356"/>
    </location>
</feature>
<evidence type="ECO:0000313" key="6">
    <source>
        <dbReference type="EMBL" id="MCB5162358.1"/>
    </source>
</evidence>
<accession>A0A9X1LF19</accession>
<dbReference type="Pfam" id="PF00990">
    <property type="entry name" value="GGDEF"/>
    <property type="match status" value="1"/>
</dbReference>
<comment type="catalytic activity">
    <reaction evidence="3">
        <text>2 GTP = 3',3'-c-di-GMP + 2 diphosphate</text>
        <dbReference type="Rhea" id="RHEA:24898"/>
        <dbReference type="ChEBI" id="CHEBI:33019"/>
        <dbReference type="ChEBI" id="CHEBI:37565"/>
        <dbReference type="ChEBI" id="CHEBI:58805"/>
        <dbReference type="EC" id="2.7.7.65"/>
    </reaction>
</comment>
<reference evidence="6" key="1">
    <citation type="submission" date="2021-10" db="EMBL/GenBank/DDBJ databases">
        <title>Marinomonas pontica sp. nov., isolated from the Black Sea.</title>
        <authorList>
            <person name="Zhao L.-H."/>
            <person name="Xue J.-H."/>
        </authorList>
    </citation>
    <scope>NUCLEOTIDE SEQUENCE</scope>
    <source>
        <strain evidence="6">E8</strain>
    </source>
</reference>
<dbReference type="PROSITE" id="PS50887">
    <property type="entry name" value="GGDEF"/>
    <property type="match status" value="1"/>
</dbReference>
<dbReference type="SMART" id="SM00267">
    <property type="entry name" value="GGDEF"/>
    <property type="match status" value="1"/>
</dbReference>
<keyword evidence="4" id="KW-1133">Transmembrane helix</keyword>
<comment type="caution">
    <text evidence="6">The sequence shown here is derived from an EMBL/GenBank/DDBJ whole genome shotgun (WGS) entry which is preliminary data.</text>
</comment>
<dbReference type="Pfam" id="PF14827">
    <property type="entry name" value="dCache_3"/>
    <property type="match status" value="1"/>
</dbReference>
<dbReference type="GO" id="GO:0052621">
    <property type="term" value="F:diguanylate cyclase activity"/>
    <property type="evidence" value="ECO:0007669"/>
    <property type="project" value="UniProtKB-EC"/>
</dbReference>
<keyword evidence="6" id="KW-0548">Nucleotidyltransferase</keyword>
<dbReference type="EC" id="2.7.7.65" evidence="2"/>
<keyword evidence="4" id="KW-0472">Membrane</keyword>
<dbReference type="GO" id="GO:0043709">
    <property type="term" value="P:cell adhesion involved in single-species biofilm formation"/>
    <property type="evidence" value="ECO:0007669"/>
    <property type="project" value="TreeGrafter"/>
</dbReference>
<dbReference type="SUPFAM" id="SSF55073">
    <property type="entry name" value="Nucleotide cyclase"/>
    <property type="match status" value="1"/>
</dbReference>
<evidence type="ECO:0000256" key="2">
    <source>
        <dbReference type="ARBA" id="ARBA00012528"/>
    </source>
</evidence>
<dbReference type="InterPro" id="IPR050469">
    <property type="entry name" value="Diguanylate_Cyclase"/>
</dbReference>
<dbReference type="InterPro" id="IPR043128">
    <property type="entry name" value="Rev_trsase/Diguanyl_cyclase"/>
</dbReference>
<comment type="cofactor">
    <cofactor evidence="1">
        <name>Mg(2+)</name>
        <dbReference type="ChEBI" id="CHEBI:18420"/>
    </cofactor>
</comment>
<feature type="transmembrane region" description="Helical" evidence="4">
    <location>
        <begin position="16"/>
        <end position="36"/>
    </location>
</feature>
<feature type="domain" description="GGDEF" evidence="5">
    <location>
        <begin position="399"/>
        <end position="534"/>
    </location>
</feature>
<keyword evidence="4" id="KW-0812">Transmembrane</keyword>
<dbReference type="NCBIfam" id="TIGR00254">
    <property type="entry name" value="GGDEF"/>
    <property type="match status" value="1"/>
</dbReference>
<sequence>MIKKHRPIEKHRNRSVLYISAIILCIDLLFVAINYYTSHKTLQNTLLQQAENHRNEFDLTLNMTYRNMLQLSTFISNNDELNQLFLAGKKAVEKEGMHSDKVSQLRKALLDKVKVPWDLTVQKFNVRQLHYQLGPGSLSYLRVHEPNRFGDRMDNTRFTIIDTNAEKTAHVGFETGRVYSGLRGVSPVWTTDPATNERTYVGAVEVGTSFKQILPLFAHTFNVENAVLLSKEHVKKNMWQSYVSNYFRENTDIDYYLEASSSDDVKAVLAKTTINQGFIENNTTVFEEDGRYFSSYYFPLFDYQGTKDNTLPPVGFVLIWEDVTPLIVDFNRSFWVNILFSIMAFILLEIFLLWILRKEKKLSAAKREALIDGLTGLYNRRFFDALLKKESANALKANTPLSMIICDIDFFKRFNDTYGHPQGDEGLKQVAHTIQRIVDSHGGVACRFGGEEFVVVLPYTNLKDAINLAESIRKSVSSLGIPHESSLIRSHLTLSLGVSCTHDSPSSKSLLDAADARLYQAKEKGRNRVEPCFASAHGHSSDLSQ</sequence>
<dbReference type="InterPro" id="IPR029787">
    <property type="entry name" value="Nucleotide_cyclase"/>
</dbReference>
<dbReference type="CDD" id="cd01949">
    <property type="entry name" value="GGDEF"/>
    <property type="match status" value="1"/>
</dbReference>
<dbReference type="Proteomes" id="UP001139095">
    <property type="component" value="Unassembled WGS sequence"/>
</dbReference>
<protein>
    <recommendedName>
        <fullName evidence="2">diguanylate cyclase</fullName>
        <ecNumber evidence="2">2.7.7.65</ecNumber>
    </recommendedName>
</protein>
<dbReference type="InterPro" id="IPR000160">
    <property type="entry name" value="GGDEF_dom"/>
</dbReference>
<dbReference type="InterPro" id="IPR029150">
    <property type="entry name" value="dCache_3"/>
</dbReference>
<keyword evidence="7" id="KW-1185">Reference proteome</keyword>
<dbReference type="EMBL" id="JAJATW010000015">
    <property type="protein sequence ID" value="MCB5162358.1"/>
    <property type="molecule type" value="Genomic_DNA"/>
</dbReference>
<proteinExistence type="predicted"/>